<sequence length="135" mass="14480">MAAEPGTVCPPIEYTPTHLALFRFSAVTWNSHRIHFDQAHARAEGFPDVVVQSTLHGEMFARTVLSFAGPGAVLRRVEWRNRATAFAGVPLTFSGRVTAVTDDGDGHLVEFDLTGTAADGTVCATGTAEVRVPSR</sequence>
<dbReference type="InterPro" id="IPR052741">
    <property type="entry name" value="Mitochondrial_HTD2"/>
</dbReference>
<accession>A0A5D0ULJ7</accession>
<dbReference type="GO" id="GO:0019171">
    <property type="term" value="F:(3R)-hydroxyacyl-[acyl-carrier-protein] dehydratase activity"/>
    <property type="evidence" value="ECO:0007669"/>
    <property type="project" value="TreeGrafter"/>
</dbReference>
<dbReference type="SUPFAM" id="SSF54637">
    <property type="entry name" value="Thioesterase/thiol ester dehydrase-isomerase"/>
    <property type="match status" value="1"/>
</dbReference>
<gene>
    <name evidence="1" type="ORF">FXF65_01705</name>
</gene>
<evidence type="ECO:0000313" key="1">
    <source>
        <dbReference type="EMBL" id="TYC18502.1"/>
    </source>
</evidence>
<dbReference type="AlphaFoldDB" id="A0A5D0ULJ7"/>
<reference evidence="1 2" key="1">
    <citation type="submission" date="2019-08" db="EMBL/GenBank/DDBJ databases">
        <title>Actinomadura sp. nov. CYP1-5 isolated from mountain soil.</title>
        <authorList>
            <person name="Songsumanus A."/>
            <person name="Kuncharoen N."/>
            <person name="Kudo T."/>
            <person name="Yuki M."/>
            <person name="Igarashi Y."/>
            <person name="Tanasupawat S."/>
        </authorList>
    </citation>
    <scope>NUCLEOTIDE SEQUENCE [LARGE SCALE GENOMIC DNA]</scope>
    <source>
        <strain evidence="1 2">GKU157</strain>
    </source>
</reference>
<dbReference type="Gene3D" id="3.10.129.10">
    <property type="entry name" value="Hotdog Thioesterase"/>
    <property type="match status" value="1"/>
</dbReference>
<dbReference type="EMBL" id="VSFF01000001">
    <property type="protein sequence ID" value="TYC18502.1"/>
    <property type="molecule type" value="Genomic_DNA"/>
</dbReference>
<dbReference type="RefSeq" id="WP_148347781.1">
    <property type="nucleotide sequence ID" value="NZ_JBHSBF010000019.1"/>
</dbReference>
<dbReference type="Proteomes" id="UP000322634">
    <property type="component" value="Unassembled WGS sequence"/>
</dbReference>
<dbReference type="PANTHER" id="PTHR28152:SF1">
    <property type="entry name" value="HYDROXYACYL-THIOESTER DEHYDRATASE TYPE 2, MITOCHONDRIAL"/>
    <property type="match status" value="1"/>
</dbReference>
<keyword evidence="2" id="KW-1185">Reference proteome</keyword>
<evidence type="ECO:0000313" key="2">
    <source>
        <dbReference type="Proteomes" id="UP000322634"/>
    </source>
</evidence>
<dbReference type="OrthoDB" id="7183822at2"/>
<dbReference type="InterPro" id="IPR029069">
    <property type="entry name" value="HotDog_dom_sf"/>
</dbReference>
<protein>
    <submittedName>
        <fullName evidence="1">Acyl dehydratase</fullName>
    </submittedName>
</protein>
<name>A0A5D0ULJ7_9ACTN</name>
<proteinExistence type="predicted"/>
<comment type="caution">
    <text evidence="1">The sequence shown here is derived from an EMBL/GenBank/DDBJ whole genome shotgun (WGS) entry which is preliminary data.</text>
</comment>
<organism evidence="1 2">
    <name type="scientific">Actinomadura syzygii</name>
    <dbReference type="NCBI Taxonomy" id="1427538"/>
    <lineage>
        <taxon>Bacteria</taxon>
        <taxon>Bacillati</taxon>
        <taxon>Actinomycetota</taxon>
        <taxon>Actinomycetes</taxon>
        <taxon>Streptosporangiales</taxon>
        <taxon>Thermomonosporaceae</taxon>
        <taxon>Actinomadura</taxon>
    </lineage>
</organism>
<dbReference type="PANTHER" id="PTHR28152">
    <property type="entry name" value="HYDROXYACYL-THIOESTER DEHYDRATASE TYPE 2, MITOCHONDRIAL"/>
    <property type="match status" value="1"/>
</dbReference>